<dbReference type="EMBL" id="QXDJ01000003">
    <property type="protein sequence ID" value="RII34045.1"/>
    <property type="molecule type" value="Genomic_DNA"/>
</dbReference>
<dbReference type="Gene3D" id="3.20.20.70">
    <property type="entry name" value="Aldolase class I"/>
    <property type="match status" value="1"/>
</dbReference>
<evidence type="ECO:0000256" key="2">
    <source>
        <dbReference type="ARBA" id="ARBA00023002"/>
    </source>
</evidence>
<evidence type="ECO:0000313" key="5">
    <source>
        <dbReference type="Proteomes" id="UP000265930"/>
    </source>
</evidence>
<accession>A0A399IM03</accession>
<feature type="domain" description="NADH:flavin oxidoreductase/NADH oxidase N-terminal" evidence="3">
    <location>
        <begin position="5"/>
        <end position="323"/>
    </location>
</feature>
<dbReference type="SUPFAM" id="SSF51395">
    <property type="entry name" value="FMN-linked oxidoreductases"/>
    <property type="match status" value="1"/>
</dbReference>
<evidence type="ECO:0000313" key="4">
    <source>
        <dbReference type="EMBL" id="RII34045.1"/>
    </source>
</evidence>
<dbReference type="CDD" id="cd02803">
    <property type="entry name" value="OYE_like_FMN_family"/>
    <property type="match status" value="1"/>
</dbReference>
<dbReference type="InterPro" id="IPR001155">
    <property type="entry name" value="OxRdtase_FMN_N"/>
</dbReference>
<dbReference type="GO" id="GO:0016491">
    <property type="term" value="F:oxidoreductase activity"/>
    <property type="evidence" value="ECO:0007669"/>
    <property type="project" value="UniProtKB-KW"/>
</dbReference>
<protein>
    <submittedName>
        <fullName evidence="4">NADH:flavin oxidoreductase</fullName>
    </submittedName>
</protein>
<evidence type="ECO:0000259" key="3">
    <source>
        <dbReference type="Pfam" id="PF00724"/>
    </source>
</evidence>
<dbReference type="GO" id="GO:0010181">
    <property type="term" value="F:FMN binding"/>
    <property type="evidence" value="ECO:0007669"/>
    <property type="project" value="InterPro"/>
</dbReference>
<dbReference type="InterPro" id="IPR013785">
    <property type="entry name" value="Aldolase_TIM"/>
</dbReference>
<reference evidence="4 5" key="1">
    <citation type="submission" date="2018-08" db="EMBL/GenBank/DDBJ databases">
        <title>Genome of Clostridium chromiireducens C1, DSM12136.</title>
        <authorList>
            <person name="Xing M."/>
            <person name="Wei Y."/>
            <person name="Ang E.L."/>
            <person name="Zhao H."/>
            <person name="Zhang Y."/>
        </authorList>
    </citation>
    <scope>NUCLEOTIDE SEQUENCE [LARGE SCALE GENOMIC DNA]</scope>
    <source>
        <strain evidence="4 5">C1</strain>
    </source>
</reference>
<evidence type="ECO:0000256" key="1">
    <source>
        <dbReference type="ARBA" id="ARBA00022630"/>
    </source>
</evidence>
<dbReference type="PANTHER" id="PTHR43656">
    <property type="entry name" value="BINDING OXIDOREDUCTASE, PUTATIVE (AFU_ORTHOLOGUE AFUA_2G08260)-RELATED"/>
    <property type="match status" value="1"/>
</dbReference>
<dbReference type="AlphaFoldDB" id="A0A399IM03"/>
<sequence length="347" mass="38538">MEKNLFEKTKIGNMNMKNRFIAAAVTSFHAINGHMTEKDFKVYEDLAKGGSSTIITGYTYISHYAVSDGMLGIYDDSFIQEYKELTDVVHQQDANIILQLVHPGSVTLVNTHVARILGPSEVENLLSKKVPFEMTKEDIKKVQHSFADAALRAQKAGFDGIELHAAHGLLLSQFLTPYYNQRTDEYGGSDENRARMLVETIQCIREKVGLEYPIFVKINCSDNIENGITSEGFHTACKQIISSGVSAIEVSGPWMIFKNTDSFYFLDHTKKIAEEKEIPIILVGGINDIATANKIINDTSIEYLSLARPLIAEPDLINRLASGDTSKMKCIRCNGCAQNSGQCVLNQ</sequence>
<keyword evidence="2" id="KW-0560">Oxidoreductase</keyword>
<gene>
    <name evidence="4" type="ORF">D2A34_12760</name>
</gene>
<dbReference type="Proteomes" id="UP000265930">
    <property type="component" value="Unassembled WGS sequence"/>
</dbReference>
<proteinExistence type="predicted"/>
<comment type="caution">
    <text evidence="4">The sequence shown here is derived from an EMBL/GenBank/DDBJ whole genome shotgun (WGS) entry which is preliminary data.</text>
</comment>
<dbReference type="InterPro" id="IPR051799">
    <property type="entry name" value="NADH_flavin_oxidoreductase"/>
</dbReference>
<keyword evidence="1" id="KW-0285">Flavoprotein</keyword>
<name>A0A399IM03_9CLOT</name>
<dbReference type="RefSeq" id="WP_119366859.1">
    <property type="nucleotide sequence ID" value="NZ_QXDJ01000003.1"/>
</dbReference>
<organism evidence="4 5">
    <name type="scientific">Clostridium chromiireducens</name>
    <dbReference type="NCBI Taxonomy" id="225345"/>
    <lineage>
        <taxon>Bacteria</taxon>
        <taxon>Bacillati</taxon>
        <taxon>Bacillota</taxon>
        <taxon>Clostridia</taxon>
        <taxon>Eubacteriales</taxon>
        <taxon>Clostridiaceae</taxon>
        <taxon>Clostridium</taxon>
    </lineage>
</organism>
<dbReference type="PANTHER" id="PTHR43656:SF2">
    <property type="entry name" value="BINDING OXIDOREDUCTASE, PUTATIVE (AFU_ORTHOLOGUE AFUA_2G08260)-RELATED"/>
    <property type="match status" value="1"/>
</dbReference>
<dbReference type="Pfam" id="PF00724">
    <property type="entry name" value="Oxidored_FMN"/>
    <property type="match status" value="1"/>
</dbReference>